<dbReference type="CDD" id="cd06093">
    <property type="entry name" value="PX_domain"/>
    <property type="match status" value="1"/>
</dbReference>
<dbReference type="InterPro" id="IPR036871">
    <property type="entry name" value="PX_dom_sf"/>
</dbReference>
<gene>
    <name evidence="3" type="ORF">FCC1311_051042</name>
</gene>
<name>A0A2R5GJQ8_9STRA</name>
<feature type="compositionally biased region" description="Polar residues" evidence="1">
    <location>
        <begin position="1"/>
        <end position="12"/>
    </location>
</feature>
<accession>A0A2R5GJQ8</accession>
<feature type="region of interest" description="Disordered" evidence="1">
    <location>
        <begin position="154"/>
        <end position="175"/>
    </location>
</feature>
<evidence type="ECO:0000259" key="2">
    <source>
        <dbReference type="PROSITE" id="PS50195"/>
    </source>
</evidence>
<proteinExistence type="predicted"/>
<dbReference type="Proteomes" id="UP000241890">
    <property type="component" value="Unassembled WGS sequence"/>
</dbReference>
<evidence type="ECO:0000313" key="4">
    <source>
        <dbReference type="Proteomes" id="UP000241890"/>
    </source>
</evidence>
<dbReference type="AlphaFoldDB" id="A0A2R5GJQ8"/>
<feature type="region of interest" description="Disordered" evidence="1">
    <location>
        <begin position="1"/>
        <end position="26"/>
    </location>
</feature>
<dbReference type="Gene3D" id="3.30.1520.10">
    <property type="entry name" value="Phox-like domain"/>
    <property type="match status" value="1"/>
</dbReference>
<dbReference type="Pfam" id="PF00787">
    <property type="entry name" value="PX"/>
    <property type="match status" value="1"/>
</dbReference>
<dbReference type="PANTHER" id="PTHR22775">
    <property type="entry name" value="SORTING NEXIN"/>
    <property type="match status" value="1"/>
</dbReference>
<dbReference type="SUPFAM" id="SSF64268">
    <property type="entry name" value="PX domain"/>
    <property type="match status" value="1"/>
</dbReference>
<evidence type="ECO:0000313" key="3">
    <source>
        <dbReference type="EMBL" id="GBG28883.1"/>
    </source>
</evidence>
<dbReference type="PANTHER" id="PTHR22775:SF3">
    <property type="entry name" value="SORTING NEXIN-13"/>
    <property type="match status" value="1"/>
</dbReference>
<comment type="caution">
    <text evidence="3">The sequence shown here is derived from an EMBL/GenBank/DDBJ whole genome shotgun (WGS) entry which is preliminary data.</text>
</comment>
<feature type="domain" description="PX" evidence="2">
    <location>
        <begin position="12"/>
        <end position="128"/>
    </location>
</feature>
<organism evidence="3 4">
    <name type="scientific">Hondaea fermentalgiana</name>
    <dbReference type="NCBI Taxonomy" id="2315210"/>
    <lineage>
        <taxon>Eukaryota</taxon>
        <taxon>Sar</taxon>
        <taxon>Stramenopiles</taxon>
        <taxon>Bigyra</taxon>
        <taxon>Labyrinthulomycetes</taxon>
        <taxon>Thraustochytrida</taxon>
        <taxon>Thraustochytriidae</taxon>
        <taxon>Hondaea</taxon>
    </lineage>
</organism>
<dbReference type="InterPro" id="IPR001683">
    <property type="entry name" value="PX_dom"/>
</dbReference>
<evidence type="ECO:0000256" key="1">
    <source>
        <dbReference type="SAM" id="MobiDB-lite"/>
    </source>
</evidence>
<dbReference type="EMBL" id="BEYU01000049">
    <property type="protein sequence ID" value="GBG28883.1"/>
    <property type="molecule type" value="Genomic_DNA"/>
</dbReference>
<dbReference type="GO" id="GO:0035091">
    <property type="term" value="F:phosphatidylinositol binding"/>
    <property type="evidence" value="ECO:0007669"/>
    <property type="project" value="InterPro"/>
</dbReference>
<reference evidence="3 4" key="1">
    <citation type="submission" date="2017-12" db="EMBL/GenBank/DDBJ databases">
        <title>Sequencing, de novo assembly and annotation of complete genome of a new Thraustochytrid species, strain FCC1311.</title>
        <authorList>
            <person name="Sedici K."/>
            <person name="Godart F."/>
            <person name="Aiese Cigliano R."/>
            <person name="Sanseverino W."/>
            <person name="Barakat M."/>
            <person name="Ortet P."/>
            <person name="Marechal E."/>
            <person name="Cagnac O."/>
            <person name="Amato A."/>
        </authorList>
    </citation>
    <scope>NUCLEOTIDE SEQUENCE [LARGE SCALE GENOMIC DNA]</scope>
</reference>
<sequence length="367" mass="40453">MREASQSRNTSLRAGVAGADINEQDRPQDRHVEYNIECTMHIEGFSRRYTEFKELDALLRRRFPGLRLPALPDISRRFKLFSRRSFDPEYVMSKGNLLNAYLQELAATPSVRCSPEFLSFVMNATGGAFSQKQMADTSGRRAGASRTVLYRAQSGPPSMATSMPQRLPTRPPVPGSHISTMKEGQPELSDTMVEARQPLRDSSHPPAIVKRRQMSMEMFAVEEALNSSDAISSDESDLDEDILDSLGEGKNGDAAGTALIDLPWRPASAHPLISQTRGTVLQVSLPGCTSLADARSTRTLIVHLERMNVDISFYRFSLDERGRLAGSAWIDGRQFEASGQIIEPSVPAKEPTGTISLALKASERPAN</sequence>
<dbReference type="PROSITE" id="PS50195">
    <property type="entry name" value="PX"/>
    <property type="match status" value="1"/>
</dbReference>
<keyword evidence="4" id="KW-1185">Reference proteome</keyword>
<feature type="compositionally biased region" description="Polar residues" evidence="1">
    <location>
        <begin position="155"/>
        <end position="164"/>
    </location>
</feature>
<dbReference type="SMART" id="SM00312">
    <property type="entry name" value="PX"/>
    <property type="match status" value="1"/>
</dbReference>
<protein>
    <recommendedName>
        <fullName evidence="2">PX domain-containing protein</fullName>
    </recommendedName>
</protein>
<dbReference type="InParanoid" id="A0A2R5GJQ8"/>